<gene>
    <name evidence="2" type="ORF">FPCIR_14035</name>
</gene>
<evidence type="ECO:0000256" key="1">
    <source>
        <dbReference type="SAM" id="MobiDB-lite"/>
    </source>
</evidence>
<proteinExistence type="predicted"/>
<feature type="compositionally biased region" description="Polar residues" evidence="1">
    <location>
        <begin position="140"/>
        <end position="149"/>
    </location>
</feature>
<feature type="region of interest" description="Disordered" evidence="1">
    <location>
        <begin position="1"/>
        <end position="21"/>
    </location>
</feature>
<keyword evidence="3" id="KW-1185">Reference proteome</keyword>
<feature type="compositionally biased region" description="Basic and acidic residues" evidence="1">
    <location>
        <begin position="12"/>
        <end position="21"/>
    </location>
</feature>
<evidence type="ECO:0000313" key="2">
    <source>
        <dbReference type="EMBL" id="KAF5573248.1"/>
    </source>
</evidence>
<dbReference type="OrthoDB" id="4754366at2759"/>
<dbReference type="AlphaFoldDB" id="A0A8H5NQH5"/>
<name>A0A8H5NQH5_9HYPO</name>
<dbReference type="EMBL" id="JAAOAS010000637">
    <property type="protein sequence ID" value="KAF5573248.1"/>
    <property type="molecule type" value="Genomic_DNA"/>
</dbReference>
<sequence length="178" mass="19877">MRPDDYDLSLYTRDEGEDHGMTDIPDGASLAFGEFPSQATSESDILGHYGTILNESRHARTPTSPMHASLRKKKMISELSELRKENKDLRDGQKRLQDLIAESLEGQRAQKELMFMMKQQLDSVQSELSQLRQAKETHNQDGNVQSDPETSILPDVAVTASDDARRSPELGTSPLGSF</sequence>
<dbReference type="Proteomes" id="UP000546213">
    <property type="component" value="Unassembled WGS sequence"/>
</dbReference>
<evidence type="ECO:0000313" key="3">
    <source>
        <dbReference type="Proteomes" id="UP000546213"/>
    </source>
</evidence>
<organism evidence="2 3">
    <name type="scientific">Fusarium pseudocircinatum</name>
    <dbReference type="NCBI Taxonomy" id="56676"/>
    <lineage>
        <taxon>Eukaryota</taxon>
        <taxon>Fungi</taxon>
        <taxon>Dikarya</taxon>
        <taxon>Ascomycota</taxon>
        <taxon>Pezizomycotina</taxon>
        <taxon>Sordariomycetes</taxon>
        <taxon>Hypocreomycetidae</taxon>
        <taxon>Hypocreales</taxon>
        <taxon>Nectriaceae</taxon>
        <taxon>Fusarium</taxon>
        <taxon>Fusarium fujikuroi species complex</taxon>
    </lineage>
</organism>
<protein>
    <submittedName>
        <fullName evidence="2">Uncharacterized protein</fullName>
    </submittedName>
</protein>
<feature type="region of interest" description="Disordered" evidence="1">
    <location>
        <begin position="124"/>
        <end position="178"/>
    </location>
</feature>
<accession>A0A8H5NQH5</accession>
<reference evidence="2 3" key="1">
    <citation type="submission" date="2020-05" db="EMBL/GenBank/DDBJ databases">
        <title>Identification and distribution of gene clusters putatively required for synthesis of sphingolipid metabolism inhibitors in phylogenetically diverse species of the filamentous fungus Fusarium.</title>
        <authorList>
            <person name="Kim H.-S."/>
            <person name="Busman M."/>
            <person name="Brown D.W."/>
            <person name="Divon H."/>
            <person name="Uhlig S."/>
            <person name="Proctor R.H."/>
        </authorList>
    </citation>
    <scope>NUCLEOTIDE SEQUENCE [LARGE SCALE GENOMIC DNA]</scope>
    <source>
        <strain evidence="2 3">NRRL 36939</strain>
    </source>
</reference>
<comment type="caution">
    <text evidence="2">The sequence shown here is derived from an EMBL/GenBank/DDBJ whole genome shotgun (WGS) entry which is preliminary data.</text>
</comment>